<comment type="function">
    <text evidence="1">Endonuclease that specifically degrades the RNA of RNA-DNA hybrids.</text>
</comment>
<dbReference type="PIRSF" id="PIRSF037839">
    <property type="entry name" value="Ribonuclease_H"/>
    <property type="match status" value="1"/>
</dbReference>
<dbReference type="RefSeq" id="WP_262686930.1">
    <property type="nucleotide sequence ID" value="NZ_JAOQIO010000098.1"/>
</dbReference>
<comment type="caution">
    <text evidence="4">The sequence shown here is derived from an EMBL/GenBank/DDBJ whole genome shotgun (WGS) entry which is preliminary data.</text>
</comment>
<evidence type="ECO:0000256" key="2">
    <source>
        <dbReference type="SAM" id="MobiDB-lite"/>
    </source>
</evidence>
<organism evidence="4 5">
    <name type="scientific">Paenibacillus baimaensis</name>
    <dbReference type="NCBI Taxonomy" id="2982185"/>
    <lineage>
        <taxon>Bacteria</taxon>
        <taxon>Bacillati</taxon>
        <taxon>Bacillota</taxon>
        <taxon>Bacilli</taxon>
        <taxon>Bacillales</taxon>
        <taxon>Paenibacillaceae</taxon>
        <taxon>Paenibacillus</taxon>
    </lineage>
</organism>
<feature type="domain" description="RNase H type-1" evidence="3">
    <location>
        <begin position="99"/>
        <end position="233"/>
    </location>
</feature>
<dbReference type="InterPro" id="IPR012337">
    <property type="entry name" value="RNaseH-like_sf"/>
</dbReference>
<comment type="similarity">
    <text evidence="1">Belongs to the RNase H family.</text>
</comment>
<protein>
    <recommendedName>
        <fullName evidence="1">Ribonuclease H</fullName>
        <ecNumber evidence="1">3.1.26.4</ecNumber>
    </recommendedName>
</protein>
<dbReference type="Gene3D" id="3.40.970.10">
    <property type="entry name" value="Ribonuclease H1, N-terminal domain"/>
    <property type="match status" value="1"/>
</dbReference>
<dbReference type="InterPro" id="IPR002156">
    <property type="entry name" value="RNaseH_domain"/>
</dbReference>
<dbReference type="NCBIfam" id="NF046109">
    <property type="entry name" value="RNaseH_Halikb"/>
    <property type="match status" value="1"/>
</dbReference>
<feature type="compositionally biased region" description="Low complexity" evidence="2">
    <location>
        <begin position="86"/>
        <end position="95"/>
    </location>
</feature>
<name>A0ABT2UN59_9BACL</name>
<dbReference type="EMBL" id="JAOQIO010000098">
    <property type="protein sequence ID" value="MCU6796079.1"/>
    <property type="molecule type" value="Genomic_DNA"/>
</dbReference>
<keyword evidence="1" id="KW-0460">Magnesium</keyword>
<reference evidence="4 5" key="1">
    <citation type="submission" date="2022-09" db="EMBL/GenBank/DDBJ databases">
        <authorList>
            <person name="Han X.L."/>
            <person name="Wang Q."/>
            <person name="Lu T."/>
        </authorList>
    </citation>
    <scope>NUCLEOTIDE SEQUENCE [LARGE SCALE GENOMIC DNA]</scope>
    <source>
        <strain evidence="4 5">WQ 127069</strain>
    </source>
</reference>
<evidence type="ECO:0000313" key="5">
    <source>
        <dbReference type="Proteomes" id="UP001652445"/>
    </source>
</evidence>
<proteinExistence type="inferred from homology"/>
<sequence>MAKQKYYVVWEGKVPGIYETWAECQQQTNGYPQAKFKAYESSAEAQAALARGWKSSFAAAKAAVGTSTGSTSWKGKSGASGGAGSPSGDKAAGGKLPQQVVLDSISVDVGSKGNPGIVEYKGVSTRTGEVIFEHPPIAKGTNNLGEFLAIVHALAYLKQKDSSMTVYSDSMTAMSWIRKKAVATTLPRDASTEEIWTLVDRALNWLQSNTYSNPILKWDTKAWGEIKADYGRK</sequence>
<keyword evidence="1" id="KW-0255">Endonuclease</keyword>
<keyword evidence="5" id="KW-1185">Reference proteome</keyword>
<dbReference type="InterPro" id="IPR037056">
    <property type="entry name" value="RNase_H1_N_sf"/>
</dbReference>
<dbReference type="PROSITE" id="PS50879">
    <property type="entry name" value="RNASE_H_1"/>
    <property type="match status" value="1"/>
</dbReference>
<dbReference type="InterPro" id="IPR036397">
    <property type="entry name" value="RNaseH_sf"/>
</dbReference>
<dbReference type="SUPFAM" id="SSF53098">
    <property type="entry name" value="Ribonuclease H-like"/>
    <property type="match status" value="1"/>
</dbReference>
<feature type="compositionally biased region" description="Low complexity" evidence="2">
    <location>
        <begin position="67"/>
        <end position="77"/>
    </location>
</feature>
<dbReference type="Gene3D" id="3.30.420.10">
    <property type="entry name" value="Ribonuclease H-like superfamily/Ribonuclease H"/>
    <property type="match status" value="1"/>
</dbReference>
<dbReference type="EC" id="3.1.26.4" evidence="1"/>
<comment type="catalytic activity">
    <reaction evidence="1">
        <text>Endonucleolytic cleavage to 5'-phosphomonoester.</text>
        <dbReference type="EC" id="3.1.26.4"/>
    </reaction>
</comment>
<keyword evidence="1" id="KW-0540">Nuclease</keyword>
<accession>A0ABT2UN59</accession>
<comment type="subcellular location">
    <subcellularLocation>
        <location evidence="1">Cytoplasm</location>
    </subcellularLocation>
</comment>
<dbReference type="Pfam" id="PF01693">
    <property type="entry name" value="Cauli_VI"/>
    <property type="match status" value="1"/>
</dbReference>
<evidence type="ECO:0000259" key="3">
    <source>
        <dbReference type="PROSITE" id="PS50879"/>
    </source>
</evidence>
<keyword evidence="1" id="KW-0963">Cytoplasm</keyword>
<evidence type="ECO:0000256" key="1">
    <source>
        <dbReference type="PIRNR" id="PIRNR037839"/>
    </source>
</evidence>
<feature type="region of interest" description="Disordered" evidence="2">
    <location>
        <begin position="67"/>
        <end position="95"/>
    </location>
</feature>
<dbReference type="InterPro" id="IPR009027">
    <property type="entry name" value="Ribosomal_bL9/RNase_H1_N"/>
</dbReference>
<gene>
    <name evidence="4" type="ORF">OB236_28560</name>
</gene>
<keyword evidence="1" id="KW-0378">Hydrolase</keyword>
<dbReference type="SUPFAM" id="SSF55658">
    <property type="entry name" value="L9 N-domain-like"/>
    <property type="match status" value="1"/>
</dbReference>
<keyword evidence="1" id="KW-0479">Metal-binding</keyword>
<dbReference type="InterPro" id="IPR011320">
    <property type="entry name" value="RNase_H1_N"/>
</dbReference>
<dbReference type="InterPro" id="IPR017290">
    <property type="entry name" value="RNase_H_bac"/>
</dbReference>
<dbReference type="Proteomes" id="UP001652445">
    <property type="component" value="Unassembled WGS sequence"/>
</dbReference>
<evidence type="ECO:0000313" key="4">
    <source>
        <dbReference type="EMBL" id="MCU6796079.1"/>
    </source>
</evidence>